<evidence type="ECO:0000313" key="2">
    <source>
        <dbReference type="EMBL" id="WNY27619.1"/>
    </source>
</evidence>
<keyword evidence="1" id="KW-0472">Membrane</keyword>
<keyword evidence="3" id="KW-1185">Reference proteome</keyword>
<keyword evidence="1" id="KW-1133">Transmembrane helix</keyword>
<reference evidence="2 3" key="1">
    <citation type="submission" date="2023-07" db="EMBL/GenBank/DDBJ databases">
        <title>Closed genome sequence of Methanosarcinaceae archaeon Am2.</title>
        <authorList>
            <person name="Poehlein A."/>
            <person name="Protasov E."/>
            <person name="Platt K."/>
            <person name="Reeh H."/>
            <person name="Daniel R."/>
            <person name="Brune A."/>
        </authorList>
    </citation>
    <scope>NUCLEOTIDE SEQUENCE [LARGE SCALE GENOMIC DNA]</scope>
    <source>
        <strain evidence="2 3">Am2</strain>
    </source>
</reference>
<sequence>MSNFSQWIKILSTIGKICVILLFICAFLMIGHVLIGKNFVLPQPLQNFLLVVAIVSFPLLLVVSILEFIIRSKSAKYEQK</sequence>
<name>A0AA96ZWD5_9EURY</name>
<feature type="transmembrane region" description="Helical" evidence="1">
    <location>
        <begin position="47"/>
        <end position="70"/>
    </location>
</feature>
<evidence type="ECO:0000313" key="3">
    <source>
        <dbReference type="Proteomes" id="UP001304970"/>
    </source>
</evidence>
<dbReference type="EMBL" id="CP131061">
    <property type="protein sequence ID" value="WNY27619.1"/>
    <property type="molecule type" value="Genomic_DNA"/>
</dbReference>
<dbReference type="Proteomes" id="UP001304970">
    <property type="component" value="Chromosome"/>
</dbReference>
<feature type="transmembrane region" description="Helical" evidence="1">
    <location>
        <begin position="12"/>
        <end position="35"/>
    </location>
</feature>
<gene>
    <name evidence="2" type="ORF">MsAm2_14220</name>
</gene>
<organism evidence="2 3">
    <name type="scientific">Methanolapillus ohkumae</name>
    <dbReference type="NCBI Taxonomy" id="3028298"/>
    <lineage>
        <taxon>Archaea</taxon>
        <taxon>Methanobacteriati</taxon>
        <taxon>Methanobacteriota</taxon>
        <taxon>Stenosarchaea group</taxon>
        <taxon>Methanomicrobia</taxon>
        <taxon>Methanosarcinales</taxon>
        <taxon>Methanosarcinaceae</taxon>
        <taxon>Methanolapillus</taxon>
    </lineage>
</organism>
<keyword evidence="1" id="KW-0812">Transmembrane</keyword>
<dbReference type="AlphaFoldDB" id="A0AA96ZWD5"/>
<accession>A0AA96ZWD5</accession>
<proteinExistence type="predicted"/>
<protein>
    <submittedName>
        <fullName evidence="2">Uncharacterized protein</fullName>
    </submittedName>
</protein>
<evidence type="ECO:0000256" key="1">
    <source>
        <dbReference type="SAM" id="Phobius"/>
    </source>
</evidence>